<dbReference type="GO" id="GO:0071949">
    <property type="term" value="F:FAD binding"/>
    <property type="evidence" value="ECO:0007669"/>
    <property type="project" value="InterPro"/>
</dbReference>
<evidence type="ECO:0000256" key="3">
    <source>
        <dbReference type="ARBA" id="ARBA00022630"/>
    </source>
</evidence>
<dbReference type="InterPro" id="IPR004113">
    <property type="entry name" value="FAD-bd_oxidored_4_C"/>
</dbReference>
<dbReference type="PANTHER" id="PTHR43716:SF1">
    <property type="entry name" value="D-2-HYDROXYGLUTARATE DEHYDROGENASE, MITOCHONDRIAL"/>
    <property type="match status" value="1"/>
</dbReference>
<evidence type="ECO:0000256" key="1">
    <source>
        <dbReference type="ARBA" id="ARBA00001974"/>
    </source>
</evidence>
<keyword evidence="5" id="KW-0560">Oxidoreductase</keyword>
<dbReference type="FunFam" id="1.10.45.10:FF:000001">
    <property type="entry name" value="D-lactate dehydrogenase mitochondrial"/>
    <property type="match status" value="1"/>
</dbReference>
<feature type="domain" description="FAD-binding PCMH-type" evidence="6">
    <location>
        <begin position="36"/>
        <end position="217"/>
    </location>
</feature>
<accession>A0A6J6BAT1</accession>
<dbReference type="GO" id="GO:0022904">
    <property type="term" value="P:respiratory electron transport chain"/>
    <property type="evidence" value="ECO:0007669"/>
    <property type="project" value="TreeGrafter"/>
</dbReference>
<dbReference type="SUPFAM" id="SSF55103">
    <property type="entry name" value="FAD-linked oxidases, C-terminal domain"/>
    <property type="match status" value="1"/>
</dbReference>
<dbReference type="InterPro" id="IPR036318">
    <property type="entry name" value="FAD-bd_PCMH-like_sf"/>
</dbReference>
<evidence type="ECO:0000259" key="6">
    <source>
        <dbReference type="PROSITE" id="PS51387"/>
    </source>
</evidence>
<dbReference type="InterPro" id="IPR016167">
    <property type="entry name" value="FAD-bd_PCMH_sub1"/>
</dbReference>
<sequence>MSSPLLADLAGVVGAEHVLTDPDVTQSFGTDWTRAWSSIPLAVVRPASTAEVAAVMTLCHTHGTPVVTQGGNTGLVGGGVPHGDRTSVVVSMTRLNSIAAVDRATQTVEVGAGVTLSQLQAHASAAGFRYAVDLAARDSATVGGMVATNAGGLRVVGLGDTRAQVMGVEAVLADGTIIRRLEPLAKDNGGYNLSQLMTGSEGTLGVITAARLRLVRQPAEPEVVTLIGLPDVESAVDLVASARQRGDLTAAEMIRAEGMAVVRAVCGLSQPLAREHPVYLLLETATLPDLPDDVDAAVDPRMWEYRDRQAEAVATLGIPFKLDVCLPIASIPEFLNKMDQLPDTQGREVHVYAHLGDGNLHINLVDIDEPTSERLDEQVLTLVAQFGGSIAAEHGVGVHKTKWLHLSRSSAEIATMKAIKNTLDPTGILNPGVLLP</sequence>
<protein>
    <submittedName>
        <fullName evidence="7">Unannotated protein</fullName>
    </submittedName>
</protein>
<dbReference type="InterPro" id="IPR051264">
    <property type="entry name" value="FAD-oxidored/transferase_4"/>
</dbReference>
<dbReference type="PANTHER" id="PTHR43716">
    <property type="entry name" value="D-2-HYDROXYGLUTARATE DEHYDROGENASE, MITOCHONDRIAL"/>
    <property type="match status" value="1"/>
</dbReference>
<dbReference type="Gene3D" id="3.30.465.10">
    <property type="match status" value="1"/>
</dbReference>
<gene>
    <name evidence="7" type="ORF">UFOPK1446_00105</name>
</gene>
<evidence type="ECO:0000256" key="5">
    <source>
        <dbReference type="ARBA" id="ARBA00023002"/>
    </source>
</evidence>
<reference evidence="7" key="1">
    <citation type="submission" date="2020-05" db="EMBL/GenBank/DDBJ databases">
        <authorList>
            <person name="Chiriac C."/>
            <person name="Salcher M."/>
            <person name="Ghai R."/>
            <person name="Kavagutti S V."/>
        </authorList>
    </citation>
    <scope>NUCLEOTIDE SEQUENCE</scope>
</reference>
<dbReference type="Gene3D" id="3.30.70.2740">
    <property type="match status" value="1"/>
</dbReference>
<dbReference type="Gene3D" id="3.30.70.2190">
    <property type="match status" value="1"/>
</dbReference>
<comment type="similarity">
    <text evidence="2">Belongs to the FAD-binding oxidoreductase/transferase type 4 family.</text>
</comment>
<dbReference type="InterPro" id="IPR016171">
    <property type="entry name" value="Vanillyl_alc_oxidase_C-sub2"/>
</dbReference>
<dbReference type="Pfam" id="PF01565">
    <property type="entry name" value="FAD_binding_4"/>
    <property type="match status" value="1"/>
</dbReference>
<dbReference type="SUPFAM" id="SSF56176">
    <property type="entry name" value="FAD-binding/transporter-associated domain-like"/>
    <property type="match status" value="1"/>
</dbReference>
<dbReference type="InterPro" id="IPR016169">
    <property type="entry name" value="FAD-bd_PCMH_sub2"/>
</dbReference>
<dbReference type="Gene3D" id="3.30.43.10">
    <property type="entry name" value="Uridine Diphospho-n-acetylenolpyruvylglucosamine Reductase, domain 2"/>
    <property type="match status" value="1"/>
</dbReference>
<comment type="cofactor">
    <cofactor evidence="1">
        <name>FAD</name>
        <dbReference type="ChEBI" id="CHEBI:57692"/>
    </cofactor>
</comment>
<dbReference type="PROSITE" id="PS51387">
    <property type="entry name" value="FAD_PCMH"/>
    <property type="match status" value="1"/>
</dbReference>
<organism evidence="7">
    <name type="scientific">freshwater metagenome</name>
    <dbReference type="NCBI Taxonomy" id="449393"/>
    <lineage>
        <taxon>unclassified sequences</taxon>
        <taxon>metagenomes</taxon>
        <taxon>ecological metagenomes</taxon>
    </lineage>
</organism>
<dbReference type="GO" id="GO:0016491">
    <property type="term" value="F:oxidoreductase activity"/>
    <property type="evidence" value="ECO:0007669"/>
    <property type="project" value="UniProtKB-KW"/>
</dbReference>
<dbReference type="InterPro" id="IPR016164">
    <property type="entry name" value="FAD-linked_Oxase-like_C"/>
</dbReference>
<name>A0A6J6BAT1_9ZZZZ</name>
<dbReference type="AlphaFoldDB" id="A0A6J6BAT1"/>
<evidence type="ECO:0000256" key="4">
    <source>
        <dbReference type="ARBA" id="ARBA00022827"/>
    </source>
</evidence>
<dbReference type="InterPro" id="IPR016166">
    <property type="entry name" value="FAD-bd_PCMH"/>
</dbReference>
<evidence type="ECO:0000256" key="2">
    <source>
        <dbReference type="ARBA" id="ARBA00008000"/>
    </source>
</evidence>
<keyword evidence="4" id="KW-0274">FAD</keyword>
<dbReference type="Gene3D" id="1.10.45.10">
    <property type="entry name" value="Vanillyl-alcohol Oxidase, Chain A, domain 4"/>
    <property type="match status" value="1"/>
</dbReference>
<dbReference type="InterPro" id="IPR006094">
    <property type="entry name" value="Oxid_FAD_bind_N"/>
</dbReference>
<evidence type="ECO:0000313" key="7">
    <source>
        <dbReference type="EMBL" id="CAB4535428.1"/>
    </source>
</evidence>
<dbReference type="Pfam" id="PF02913">
    <property type="entry name" value="FAD-oxidase_C"/>
    <property type="match status" value="2"/>
</dbReference>
<dbReference type="EMBL" id="CAEZSO010000010">
    <property type="protein sequence ID" value="CAB4535428.1"/>
    <property type="molecule type" value="Genomic_DNA"/>
</dbReference>
<keyword evidence="3" id="KW-0285">Flavoprotein</keyword>
<proteinExistence type="inferred from homology"/>